<evidence type="ECO:0000313" key="8">
    <source>
        <dbReference type="Proteomes" id="UP000053791"/>
    </source>
</evidence>
<evidence type="ECO:0000256" key="1">
    <source>
        <dbReference type="ARBA" id="ARBA00004141"/>
    </source>
</evidence>
<dbReference type="EMBL" id="LQBQ01000039">
    <property type="protein sequence ID" value="KUJ73151.1"/>
    <property type="molecule type" value="Genomic_DNA"/>
</dbReference>
<comment type="subcellular location">
    <subcellularLocation>
        <location evidence="1">Membrane</location>
        <topology evidence="1">Multi-pass membrane protein</topology>
    </subcellularLocation>
</comment>
<keyword evidence="3 6" id="KW-0812">Transmembrane</keyword>
<keyword evidence="8" id="KW-1185">Reference proteome</keyword>
<dbReference type="Proteomes" id="UP000053791">
    <property type="component" value="Unassembled WGS sequence"/>
</dbReference>
<dbReference type="PANTHER" id="PTHR33514">
    <property type="entry name" value="PROTEIN ABCI12, CHLOROPLASTIC"/>
    <property type="match status" value="1"/>
</dbReference>
<protein>
    <submittedName>
        <fullName evidence="7">ABC transporter permease</fullName>
    </submittedName>
</protein>
<dbReference type="CDD" id="cd16914">
    <property type="entry name" value="EcfT"/>
    <property type="match status" value="1"/>
</dbReference>
<feature type="transmembrane region" description="Helical" evidence="6">
    <location>
        <begin position="88"/>
        <end position="108"/>
    </location>
</feature>
<dbReference type="RefSeq" id="WP_068350038.1">
    <property type="nucleotide sequence ID" value="NZ_LQBQ01000039.1"/>
</dbReference>
<reference evidence="7 8" key="1">
    <citation type="submission" date="2015-12" db="EMBL/GenBank/DDBJ databases">
        <authorList>
            <person name="Shamseldin A."/>
            <person name="Moawad H."/>
            <person name="Abd El-Rahim W.M."/>
            <person name="Sadowsky M.J."/>
        </authorList>
    </citation>
    <scope>NUCLEOTIDE SEQUENCE [LARGE SCALE GENOMIC DNA]</scope>
    <source>
        <strain evidence="7 8">ZGT118</strain>
    </source>
</reference>
<dbReference type="PANTHER" id="PTHR33514:SF13">
    <property type="entry name" value="PROTEIN ABCI12, CHLOROPLASTIC"/>
    <property type="match status" value="1"/>
</dbReference>
<evidence type="ECO:0000313" key="7">
    <source>
        <dbReference type="EMBL" id="KUJ73151.1"/>
    </source>
</evidence>
<evidence type="ECO:0000256" key="4">
    <source>
        <dbReference type="ARBA" id="ARBA00022989"/>
    </source>
</evidence>
<name>A0A0X3TDF7_9RHOB</name>
<evidence type="ECO:0000256" key="2">
    <source>
        <dbReference type="ARBA" id="ARBA00008564"/>
    </source>
</evidence>
<feature type="transmembrane region" description="Helical" evidence="6">
    <location>
        <begin position="20"/>
        <end position="53"/>
    </location>
</feature>
<feature type="transmembrane region" description="Helical" evidence="6">
    <location>
        <begin position="65"/>
        <end position="82"/>
    </location>
</feature>
<feature type="transmembrane region" description="Helical" evidence="6">
    <location>
        <begin position="129"/>
        <end position="151"/>
    </location>
</feature>
<dbReference type="Pfam" id="PF02361">
    <property type="entry name" value="CbiQ"/>
    <property type="match status" value="1"/>
</dbReference>
<comment type="similarity">
    <text evidence="2">Belongs to the CbiQ family.</text>
</comment>
<keyword evidence="5 6" id="KW-0472">Membrane</keyword>
<evidence type="ECO:0000256" key="3">
    <source>
        <dbReference type="ARBA" id="ARBA00022692"/>
    </source>
</evidence>
<dbReference type="AlphaFoldDB" id="A0A0X3TDF7"/>
<dbReference type="STRING" id="1685379.AVO45_15530"/>
<comment type="caution">
    <text evidence="7">The sequence shown here is derived from an EMBL/GenBank/DDBJ whole genome shotgun (WGS) entry which is preliminary data.</text>
</comment>
<organism evidence="7 8">
    <name type="scientific">Ruegeria marisrubri</name>
    <dbReference type="NCBI Taxonomy" id="1685379"/>
    <lineage>
        <taxon>Bacteria</taxon>
        <taxon>Pseudomonadati</taxon>
        <taxon>Pseudomonadota</taxon>
        <taxon>Alphaproteobacteria</taxon>
        <taxon>Rhodobacterales</taxon>
        <taxon>Roseobacteraceae</taxon>
        <taxon>Ruegeria</taxon>
    </lineage>
</organism>
<dbReference type="OrthoDB" id="5868344at2"/>
<keyword evidence="4 6" id="KW-1133">Transmembrane helix</keyword>
<dbReference type="InterPro" id="IPR003339">
    <property type="entry name" value="ABC/ECF_trnsptr_transmembrane"/>
</dbReference>
<gene>
    <name evidence="7" type="ORF">AVO45_15530</name>
</gene>
<evidence type="ECO:0000256" key="6">
    <source>
        <dbReference type="SAM" id="Phobius"/>
    </source>
</evidence>
<proteinExistence type="inferred from homology"/>
<evidence type="ECO:0000256" key="5">
    <source>
        <dbReference type="ARBA" id="ARBA00023136"/>
    </source>
</evidence>
<dbReference type="GO" id="GO:0005886">
    <property type="term" value="C:plasma membrane"/>
    <property type="evidence" value="ECO:0007669"/>
    <property type="project" value="UniProtKB-ARBA"/>
</dbReference>
<sequence>MLSLTSPVRTPYHRLPAGPKLLVLSLVTFLLFAVETWVFMLAALAVVALLFAIPGRPFWTEGLRLLRPVSFFVAIVLVWHIATGDVGAGVTICLRLVVAISLANLVTLTTRMEDMLDVVRKLFAPLRRFGLSPDILAFSVALVVRFAPVLLEKGSRLAEAWRARSARRARWNIILPLTLIALDDADHVSEALRARGGLDTGY</sequence>
<accession>A0A0X3TDF7</accession>